<dbReference type="GO" id="GO:0030175">
    <property type="term" value="C:filopodium"/>
    <property type="evidence" value="ECO:0007669"/>
    <property type="project" value="UniProtKB-SubCell"/>
</dbReference>
<evidence type="ECO:0000256" key="17">
    <source>
        <dbReference type="ARBA" id="ARBA00023157"/>
    </source>
</evidence>
<dbReference type="Proteomes" id="UP000261540">
    <property type="component" value="Unplaced"/>
</dbReference>
<feature type="transmembrane region" description="Helical" evidence="25">
    <location>
        <begin position="203"/>
        <end position="222"/>
    </location>
</feature>
<evidence type="ECO:0000256" key="12">
    <source>
        <dbReference type="ARBA" id="ARBA00022729"/>
    </source>
</evidence>
<evidence type="ECO:0000256" key="8">
    <source>
        <dbReference type="ARBA" id="ARBA00022475"/>
    </source>
</evidence>
<evidence type="ECO:0000256" key="26">
    <source>
        <dbReference type="SAM" id="SignalP"/>
    </source>
</evidence>
<evidence type="ECO:0000256" key="23">
    <source>
        <dbReference type="ARBA" id="ARBA00033123"/>
    </source>
</evidence>
<keyword evidence="16 25" id="KW-0472">Membrane</keyword>
<evidence type="ECO:0000256" key="10">
    <source>
        <dbReference type="ARBA" id="ARBA00022525"/>
    </source>
</evidence>
<sequence length="255" mass="29403">MKKAKIWIVTFVHLLFSSSCFAPSSEIRHIITDDDKIISLLKQNIPKDYRMAVCFIPKELSHMCWVQLNVYHLEGSLKVLQDKFGDISSNRDNLSIVIRRLQDMRVKIEYLESMMQDFACHYREESWVAEHYFDFVQDLLKSNTYEMKSEDCESPPCPPSTPPTTPTGSPEQDPNKISCNVSTTDCDKQAQAQHISEVVGKSLLILLLIPTAALIFFIYWKIKHRKEEPPKRPAEHEKLFDTILQAATPPVDQEC</sequence>
<evidence type="ECO:0000256" key="22">
    <source>
        <dbReference type="ARBA" id="ARBA00032898"/>
    </source>
</evidence>
<dbReference type="Gene3D" id="1.20.1250.10">
    <property type="match status" value="1"/>
</dbReference>
<feature type="signal peptide" evidence="26">
    <location>
        <begin position="1"/>
        <end position="22"/>
    </location>
</feature>
<dbReference type="GeneTree" id="ENSGT00390000018272"/>
<evidence type="ECO:0000256" key="2">
    <source>
        <dbReference type="ARBA" id="ARBA00004251"/>
    </source>
</evidence>
<dbReference type="Pfam" id="PF02404">
    <property type="entry name" value="SCF"/>
    <property type="match status" value="1"/>
</dbReference>
<evidence type="ECO:0000256" key="1">
    <source>
        <dbReference type="ARBA" id="ARBA00004245"/>
    </source>
</evidence>
<dbReference type="KEGG" id="pki:111860952"/>
<evidence type="ECO:0000256" key="16">
    <source>
        <dbReference type="ARBA" id="ARBA00023136"/>
    </source>
</evidence>
<reference evidence="27" key="1">
    <citation type="submission" date="2025-08" db="UniProtKB">
        <authorList>
            <consortium name="Ensembl"/>
        </authorList>
    </citation>
    <scope>IDENTIFICATION</scope>
</reference>
<keyword evidence="8" id="KW-1003">Cell membrane</keyword>
<evidence type="ECO:0000256" key="21">
    <source>
        <dbReference type="ARBA" id="ARBA00030364"/>
    </source>
</evidence>
<keyword evidence="14 25" id="KW-1133">Transmembrane helix</keyword>
<name>A0A3B3SJ37_9TELE</name>
<evidence type="ECO:0000256" key="13">
    <source>
        <dbReference type="ARBA" id="ARBA00022889"/>
    </source>
</evidence>
<organism evidence="27 28">
    <name type="scientific">Paramormyrops kingsleyae</name>
    <dbReference type="NCBI Taxonomy" id="1676925"/>
    <lineage>
        <taxon>Eukaryota</taxon>
        <taxon>Metazoa</taxon>
        <taxon>Chordata</taxon>
        <taxon>Craniata</taxon>
        <taxon>Vertebrata</taxon>
        <taxon>Euteleostomi</taxon>
        <taxon>Actinopterygii</taxon>
        <taxon>Neopterygii</taxon>
        <taxon>Teleostei</taxon>
        <taxon>Osteoglossocephala</taxon>
        <taxon>Osteoglossomorpha</taxon>
        <taxon>Osteoglossiformes</taxon>
        <taxon>Mormyridae</taxon>
        <taxon>Paramormyrops</taxon>
    </lineage>
</organism>
<evidence type="ECO:0000256" key="20">
    <source>
        <dbReference type="ARBA" id="ARBA00023273"/>
    </source>
</evidence>
<dbReference type="GO" id="GO:0008083">
    <property type="term" value="F:growth factor activity"/>
    <property type="evidence" value="ECO:0007669"/>
    <property type="project" value="UniProtKB-KW"/>
</dbReference>
<dbReference type="PANTHER" id="PTHR11574:SF0">
    <property type="entry name" value="KIT LIGAND"/>
    <property type="match status" value="1"/>
</dbReference>
<dbReference type="GO" id="GO:0008284">
    <property type="term" value="P:positive regulation of cell population proliferation"/>
    <property type="evidence" value="ECO:0007669"/>
    <property type="project" value="TreeGrafter"/>
</dbReference>
<dbReference type="GO" id="GO:0005576">
    <property type="term" value="C:extracellular region"/>
    <property type="evidence" value="ECO:0007669"/>
    <property type="project" value="UniProtKB-SubCell"/>
</dbReference>
<evidence type="ECO:0000256" key="6">
    <source>
        <dbReference type="ARBA" id="ARBA00010419"/>
    </source>
</evidence>
<proteinExistence type="inferred from homology"/>
<evidence type="ECO:0000256" key="11">
    <source>
        <dbReference type="ARBA" id="ARBA00022692"/>
    </source>
</evidence>
<dbReference type="GO" id="GO:0005125">
    <property type="term" value="F:cytokine activity"/>
    <property type="evidence" value="ECO:0007669"/>
    <property type="project" value="TreeGrafter"/>
</dbReference>
<dbReference type="GO" id="GO:0007155">
    <property type="term" value="P:cell adhesion"/>
    <property type="evidence" value="ECO:0007669"/>
    <property type="project" value="UniProtKB-KW"/>
</dbReference>
<dbReference type="OrthoDB" id="8445223at2759"/>
<dbReference type="SUPFAM" id="SSF47266">
    <property type="entry name" value="4-helical cytokines"/>
    <property type="match status" value="1"/>
</dbReference>
<keyword evidence="15" id="KW-0339">Growth factor</keyword>
<reference evidence="27" key="2">
    <citation type="submission" date="2025-09" db="UniProtKB">
        <authorList>
            <consortium name="Ensembl"/>
        </authorList>
    </citation>
    <scope>IDENTIFICATION</scope>
</reference>
<dbReference type="GO" id="GO:0030027">
    <property type="term" value="C:lamellipodium"/>
    <property type="evidence" value="ECO:0007669"/>
    <property type="project" value="UniProtKB-SubCell"/>
</dbReference>
<evidence type="ECO:0000256" key="18">
    <source>
        <dbReference type="ARBA" id="ARBA00023180"/>
    </source>
</evidence>
<evidence type="ECO:0000256" key="25">
    <source>
        <dbReference type="SAM" id="Phobius"/>
    </source>
</evidence>
<evidence type="ECO:0000256" key="9">
    <source>
        <dbReference type="ARBA" id="ARBA00022490"/>
    </source>
</evidence>
<dbReference type="STRING" id="1676925.ENSPKIP00000030325"/>
<evidence type="ECO:0000256" key="19">
    <source>
        <dbReference type="ARBA" id="ARBA00023212"/>
    </source>
</evidence>
<evidence type="ECO:0000256" key="7">
    <source>
        <dbReference type="ARBA" id="ARBA00017304"/>
    </source>
</evidence>
<evidence type="ECO:0000256" key="4">
    <source>
        <dbReference type="ARBA" id="ARBA00004510"/>
    </source>
</evidence>
<dbReference type="PANTHER" id="PTHR11574">
    <property type="entry name" value="KIT LIGAND"/>
    <property type="match status" value="1"/>
</dbReference>
<dbReference type="GO" id="GO:0005856">
    <property type="term" value="C:cytoskeleton"/>
    <property type="evidence" value="ECO:0007669"/>
    <property type="project" value="UniProtKB-SubCell"/>
</dbReference>
<evidence type="ECO:0000313" key="27">
    <source>
        <dbReference type="Ensembl" id="ENSPKIP00000030325.1"/>
    </source>
</evidence>
<keyword evidence="17" id="KW-1015">Disulfide bond</keyword>
<comment type="subcellular location">
    <subcellularLocation>
        <location evidence="2">Cell membrane</location>
        <topology evidence="2">Single-pass type I membrane protein</topology>
    </subcellularLocation>
    <subcellularLocation>
        <location evidence="3">Cell projection</location>
        <location evidence="3">Filopodium</location>
    </subcellularLocation>
    <subcellularLocation>
        <location evidence="4">Cell projection</location>
        <location evidence="4">Lamellipodium</location>
    </subcellularLocation>
    <subcellularLocation>
        <location evidence="1">Cytoplasm</location>
        <location evidence="1">Cytoskeleton</location>
    </subcellularLocation>
    <subcellularLocation>
        <location evidence="5">Secreted</location>
    </subcellularLocation>
</comment>
<feature type="region of interest" description="Disordered" evidence="24">
    <location>
        <begin position="150"/>
        <end position="177"/>
    </location>
</feature>
<keyword evidence="11 25" id="KW-0812">Transmembrane</keyword>
<evidence type="ECO:0000256" key="3">
    <source>
        <dbReference type="ARBA" id="ARBA00004486"/>
    </source>
</evidence>
<evidence type="ECO:0000256" key="14">
    <source>
        <dbReference type="ARBA" id="ARBA00022989"/>
    </source>
</evidence>
<keyword evidence="10" id="KW-0964">Secreted</keyword>
<dbReference type="PROSITE" id="PS51257">
    <property type="entry name" value="PROKAR_LIPOPROTEIN"/>
    <property type="match status" value="1"/>
</dbReference>
<dbReference type="GO" id="GO:0005886">
    <property type="term" value="C:plasma membrane"/>
    <property type="evidence" value="ECO:0007669"/>
    <property type="project" value="UniProtKB-SubCell"/>
</dbReference>
<keyword evidence="9" id="KW-0963">Cytoplasm</keyword>
<dbReference type="GO" id="GO:0005173">
    <property type="term" value="F:stem cell factor receptor binding"/>
    <property type="evidence" value="ECO:0007669"/>
    <property type="project" value="InterPro"/>
</dbReference>
<keyword evidence="13" id="KW-0130">Cell adhesion</keyword>
<keyword evidence="28" id="KW-1185">Reference proteome</keyword>
<dbReference type="InterPro" id="IPR009079">
    <property type="entry name" value="4_helix_cytokine-like_core"/>
</dbReference>
<feature type="compositionally biased region" description="Pro residues" evidence="24">
    <location>
        <begin position="155"/>
        <end position="165"/>
    </location>
</feature>
<keyword evidence="18" id="KW-0325">Glycoprotein</keyword>
<evidence type="ECO:0000256" key="5">
    <source>
        <dbReference type="ARBA" id="ARBA00004613"/>
    </source>
</evidence>
<evidence type="ECO:0000256" key="24">
    <source>
        <dbReference type="SAM" id="MobiDB-lite"/>
    </source>
</evidence>
<dbReference type="AlphaFoldDB" id="A0A3B3SJ37"/>
<feature type="chain" id="PRO_5017245927" description="Kit ligand" evidence="26">
    <location>
        <begin position="23"/>
        <end position="255"/>
    </location>
</feature>
<keyword evidence="19" id="KW-0206">Cytoskeleton</keyword>
<keyword evidence="20" id="KW-0966">Cell projection</keyword>
<keyword evidence="12 26" id="KW-0732">Signal</keyword>
<evidence type="ECO:0000256" key="15">
    <source>
        <dbReference type="ARBA" id="ARBA00023030"/>
    </source>
</evidence>
<dbReference type="Ensembl" id="ENSPKIT00000011141.1">
    <property type="protein sequence ID" value="ENSPKIP00000030325.1"/>
    <property type="gene ID" value="ENSPKIG00000011227.1"/>
</dbReference>
<dbReference type="InterPro" id="IPR003452">
    <property type="entry name" value="SCF"/>
</dbReference>
<comment type="similarity">
    <text evidence="6">Belongs to the SCF family.</text>
</comment>
<protein>
    <recommendedName>
        <fullName evidence="7">Kit ligand</fullName>
    </recommendedName>
    <alternativeName>
        <fullName evidence="21">Mast cell growth factor</fullName>
    </alternativeName>
    <alternativeName>
        <fullName evidence="23">Stem cell factor</fullName>
    </alternativeName>
    <alternativeName>
        <fullName evidence="22">c-Kit ligand</fullName>
    </alternativeName>
</protein>
<accession>A0A3B3SJ37</accession>
<evidence type="ECO:0000313" key="28">
    <source>
        <dbReference type="Proteomes" id="UP000261540"/>
    </source>
</evidence>